<dbReference type="Proteomes" id="UP001165341">
    <property type="component" value="Unassembled WGS sequence"/>
</dbReference>
<protein>
    <submittedName>
        <fullName evidence="1">Uncharacterized protein</fullName>
    </submittedName>
</protein>
<dbReference type="RefSeq" id="WP_243013216.1">
    <property type="nucleotide sequence ID" value="NZ_JALGAR010000006.1"/>
</dbReference>
<keyword evidence="2" id="KW-1185">Reference proteome</keyword>
<comment type="caution">
    <text evidence="1">The sequence shown here is derived from an EMBL/GenBank/DDBJ whole genome shotgun (WGS) entry which is preliminary data.</text>
</comment>
<gene>
    <name evidence="1" type="ORF">MQH31_18115</name>
</gene>
<organism evidence="1 2">
    <name type="scientific">Cryobacterium zhongshanensis</name>
    <dbReference type="NCBI Taxonomy" id="2928153"/>
    <lineage>
        <taxon>Bacteria</taxon>
        <taxon>Bacillati</taxon>
        <taxon>Actinomycetota</taxon>
        <taxon>Actinomycetes</taxon>
        <taxon>Micrococcales</taxon>
        <taxon>Microbacteriaceae</taxon>
        <taxon>Cryobacterium</taxon>
    </lineage>
</organism>
<accession>A0AA41QX22</accession>
<dbReference type="AlphaFoldDB" id="A0AA41QX22"/>
<evidence type="ECO:0000313" key="2">
    <source>
        <dbReference type="Proteomes" id="UP001165341"/>
    </source>
</evidence>
<name>A0AA41QX22_9MICO</name>
<proteinExistence type="predicted"/>
<reference evidence="1" key="1">
    <citation type="submission" date="2022-03" db="EMBL/GenBank/DDBJ databases">
        <title>Cryobacterium sp. nov. strain ZS14-85, isolated from Antarctic soil.</title>
        <authorList>
            <person name="Li J."/>
            <person name="Niu G."/>
        </authorList>
    </citation>
    <scope>NUCLEOTIDE SEQUENCE</scope>
    <source>
        <strain evidence="1">ZS14-85</strain>
    </source>
</reference>
<dbReference type="EMBL" id="JALGAR010000006">
    <property type="protein sequence ID" value="MCI4659725.1"/>
    <property type="molecule type" value="Genomic_DNA"/>
</dbReference>
<sequence>MSQARGDVETYARVLEHAPILKAPAGYVPGPGELDGVVRVGSEGWEGFVAPGPDAAQFIAAAVEPFLRDNPFDRDGLIERLQSGSPPALGDGGRALDAEEARRIVDVCDLLVMIARGPR</sequence>
<evidence type="ECO:0000313" key="1">
    <source>
        <dbReference type="EMBL" id="MCI4659725.1"/>
    </source>
</evidence>